<gene>
    <name evidence="2" type="ORF">PDIGIT_LOCUS15366</name>
</gene>
<dbReference type="PANTHER" id="PTHR37540:SF5">
    <property type="entry name" value="TRANSCRIPTION FACTOR DOMAIN-CONTAINING PROTEIN"/>
    <property type="match status" value="1"/>
</dbReference>
<dbReference type="OrthoDB" id="4158087at2759"/>
<proteinExistence type="predicted"/>
<feature type="region of interest" description="Disordered" evidence="1">
    <location>
        <begin position="37"/>
        <end position="61"/>
    </location>
</feature>
<evidence type="ECO:0000313" key="2">
    <source>
        <dbReference type="EMBL" id="CAI6342163.1"/>
    </source>
</evidence>
<dbReference type="Proteomes" id="UP001152607">
    <property type="component" value="Unassembled WGS sequence"/>
</dbReference>
<evidence type="ECO:0000313" key="3">
    <source>
        <dbReference type="Proteomes" id="UP001152607"/>
    </source>
</evidence>
<protein>
    <submittedName>
        <fullName evidence="2">Uncharacterized protein</fullName>
    </submittedName>
</protein>
<sequence length="496" mass="55706">MPESSFLFLNVNSNGKVSPTKYVRSAIQKHVMRDIGAARQGKPRPRPQSQPGAKQNGALRGIGNLNSEKTAIVCSSSLKTVPALVSGGSRTDPFTQYPVPMNSDTLFLIDYIYTTPKVHLRPLRDTWLPLALSDPAFFYEILSHVALNITTAQQSSISSVVGCGYQASTKSLALHSLALRSINQRLTDPMMGLSEGVIGTIMAFACFSYSLKDWKSYAMHMDGLLAIIKAKGGIHKIDHNRILRLILSGIDVSASCFTGTRPRFPSPTPLLSVVRSHSQELPWWFPLQESSSAHSSNVWTIMFPHDVNLADIFHNFSIAVMTIILESDRRLLWQDGDFAKTWIDPLTYRLLESTIEIECVHKDNFMTECCRLGALILLARIRRQFNVHTTRLVFTGLETAKLKLLLVMYAKQWTAFQPMLLWVLFLGAIEVDEAAKVWFCDLIRERTAQLEIREWDDIFAYISNLLWVGQVLDAECEKLRPLIMSAQGSSVPRCMP</sequence>
<name>A0A9W4UXF4_9PLEO</name>
<keyword evidence="3" id="KW-1185">Reference proteome</keyword>
<dbReference type="AlphaFoldDB" id="A0A9W4UXF4"/>
<dbReference type="PANTHER" id="PTHR37540">
    <property type="entry name" value="TRANSCRIPTION FACTOR (ACR-2), PUTATIVE-RELATED-RELATED"/>
    <property type="match status" value="1"/>
</dbReference>
<evidence type="ECO:0000256" key="1">
    <source>
        <dbReference type="SAM" id="MobiDB-lite"/>
    </source>
</evidence>
<accession>A0A9W4UXF4</accession>
<dbReference type="InterPro" id="IPR021858">
    <property type="entry name" value="Fun_TF"/>
</dbReference>
<comment type="caution">
    <text evidence="2">The sequence shown here is derived from an EMBL/GenBank/DDBJ whole genome shotgun (WGS) entry which is preliminary data.</text>
</comment>
<dbReference type="Pfam" id="PF11951">
    <property type="entry name" value="Fungal_trans_2"/>
    <property type="match status" value="1"/>
</dbReference>
<reference evidence="2" key="1">
    <citation type="submission" date="2023-01" db="EMBL/GenBank/DDBJ databases">
        <authorList>
            <person name="Van Ghelder C."/>
            <person name="Rancurel C."/>
        </authorList>
    </citation>
    <scope>NUCLEOTIDE SEQUENCE</scope>
    <source>
        <strain evidence="2">CNCM I-4278</strain>
    </source>
</reference>
<dbReference type="EMBL" id="CAOQHR010000013">
    <property type="protein sequence ID" value="CAI6342163.1"/>
    <property type="molecule type" value="Genomic_DNA"/>
</dbReference>
<organism evidence="2 3">
    <name type="scientific">Periconia digitata</name>
    <dbReference type="NCBI Taxonomy" id="1303443"/>
    <lineage>
        <taxon>Eukaryota</taxon>
        <taxon>Fungi</taxon>
        <taxon>Dikarya</taxon>
        <taxon>Ascomycota</taxon>
        <taxon>Pezizomycotina</taxon>
        <taxon>Dothideomycetes</taxon>
        <taxon>Pleosporomycetidae</taxon>
        <taxon>Pleosporales</taxon>
        <taxon>Massarineae</taxon>
        <taxon>Periconiaceae</taxon>
        <taxon>Periconia</taxon>
    </lineage>
</organism>